<organism evidence="2 3">
    <name type="scientific">Ensete ventricosum</name>
    <name type="common">Abyssinian banana</name>
    <name type="synonym">Musa ensete</name>
    <dbReference type="NCBI Taxonomy" id="4639"/>
    <lineage>
        <taxon>Eukaryota</taxon>
        <taxon>Viridiplantae</taxon>
        <taxon>Streptophyta</taxon>
        <taxon>Embryophyta</taxon>
        <taxon>Tracheophyta</taxon>
        <taxon>Spermatophyta</taxon>
        <taxon>Magnoliopsida</taxon>
        <taxon>Liliopsida</taxon>
        <taxon>Zingiberales</taxon>
        <taxon>Musaceae</taxon>
        <taxon>Ensete</taxon>
    </lineage>
</organism>
<accession>A0A426YRV8</accession>
<feature type="region of interest" description="Disordered" evidence="1">
    <location>
        <begin position="72"/>
        <end position="105"/>
    </location>
</feature>
<proteinExistence type="predicted"/>
<evidence type="ECO:0000313" key="2">
    <source>
        <dbReference type="EMBL" id="RRT54454.1"/>
    </source>
</evidence>
<gene>
    <name evidence="2" type="ORF">B296_00042635</name>
</gene>
<evidence type="ECO:0000313" key="3">
    <source>
        <dbReference type="Proteomes" id="UP000287651"/>
    </source>
</evidence>
<dbReference type="Proteomes" id="UP000287651">
    <property type="component" value="Unassembled WGS sequence"/>
</dbReference>
<evidence type="ECO:0000256" key="1">
    <source>
        <dbReference type="SAM" id="MobiDB-lite"/>
    </source>
</evidence>
<dbReference type="AlphaFoldDB" id="A0A426YRV8"/>
<reference evidence="2 3" key="1">
    <citation type="journal article" date="2014" name="Agronomy (Basel)">
        <title>A Draft Genome Sequence for Ensete ventricosum, the Drought-Tolerant Tree Against Hunger.</title>
        <authorList>
            <person name="Harrison J."/>
            <person name="Moore K.A."/>
            <person name="Paszkiewicz K."/>
            <person name="Jones T."/>
            <person name="Grant M."/>
            <person name="Ambacheew D."/>
            <person name="Muzemil S."/>
            <person name="Studholme D.J."/>
        </authorList>
    </citation>
    <scope>NUCLEOTIDE SEQUENCE [LARGE SCALE GENOMIC DNA]</scope>
</reference>
<sequence length="105" mass="11251">MSTSVSAPKITSFKSRPFLVVRSTSARPVHADFNLAQSADKFRPVLPTSARLGRADFSLSMSYRLQLGQSMPTSKLGQSMPTSASASPADFNSANQCQLQVPTSL</sequence>
<dbReference type="EMBL" id="AMZH03010594">
    <property type="protein sequence ID" value="RRT54454.1"/>
    <property type="molecule type" value="Genomic_DNA"/>
</dbReference>
<name>A0A426YRV8_ENSVE</name>
<comment type="caution">
    <text evidence="2">The sequence shown here is derived from an EMBL/GenBank/DDBJ whole genome shotgun (WGS) entry which is preliminary data.</text>
</comment>
<protein>
    <submittedName>
        <fullName evidence="2">Uncharacterized protein</fullName>
    </submittedName>
</protein>